<dbReference type="InterPro" id="IPR013783">
    <property type="entry name" value="Ig-like_fold"/>
</dbReference>
<gene>
    <name evidence="3" type="ORF">GCM10023091_28710</name>
</gene>
<dbReference type="EMBL" id="BAABEY010000026">
    <property type="protein sequence ID" value="GAA4442261.1"/>
    <property type="molecule type" value="Genomic_DNA"/>
</dbReference>
<sequence length="264" mass="28247">MFLIGLSANLQAQTSAKSDQKSSFKASLFNLEAVAGETFRYSATLHNTATESRYYALSAKLPPGWFAGFRTMGSPVTSVLLEAGKAQEVAIEVNAGPNSKPDKYAIPVTAVSAGDTLVLNLEAVLKGAYGITITTPSGRLSEDVTEGSVKEIVCTVKNTGTLLLTDVELTSQVPPQWQVTFEPAKIERIEPAGSAEVRATVRVPDKTIAGDYVSTFTAKSQNANSNASFRMTVKTSVWSGWFGILVILAAAGLVYRLINKYGRR</sequence>
<proteinExistence type="predicted"/>
<dbReference type="RefSeq" id="WP_345030372.1">
    <property type="nucleotide sequence ID" value="NZ_BAABEY010000026.1"/>
</dbReference>
<protein>
    <recommendedName>
        <fullName evidence="2">Alpha-galactosidase NEW3 domain-containing protein</fullName>
    </recommendedName>
</protein>
<name>A0ABP8M453_9BACT</name>
<keyword evidence="4" id="KW-1185">Reference proteome</keyword>
<evidence type="ECO:0000313" key="3">
    <source>
        <dbReference type="EMBL" id="GAA4442261.1"/>
    </source>
</evidence>
<reference evidence="4" key="1">
    <citation type="journal article" date="2019" name="Int. J. Syst. Evol. Microbiol.">
        <title>The Global Catalogue of Microorganisms (GCM) 10K type strain sequencing project: providing services to taxonomists for standard genome sequencing and annotation.</title>
        <authorList>
            <consortium name="The Broad Institute Genomics Platform"/>
            <consortium name="The Broad Institute Genome Sequencing Center for Infectious Disease"/>
            <person name="Wu L."/>
            <person name="Ma J."/>
        </authorList>
    </citation>
    <scope>NUCLEOTIDE SEQUENCE [LARGE SCALE GENOMIC DNA]</scope>
    <source>
        <strain evidence="4">JCM 31920</strain>
    </source>
</reference>
<evidence type="ECO:0000256" key="1">
    <source>
        <dbReference type="SAM" id="Phobius"/>
    </source>
</evidence>
<feature type="transmembrane region" description="Helical" evidence="1">
    <location>
        <begin position="238"/>
        <end position="258"/>
    </location>
</feature>
<evidence type="ECO:0000259" key="2">
    <source>
        <dbReference type="Pfam" id="PF10633"/>
    </source>
</evidence>
<dbReference type="PANTHER" id="PTHR39198:SF1">
    <property type="entry name" value="ALPHA-GALACTOSIDASE NEW3 DOMAIN-CONTAINING PROTEIN"/>
    <property type="match status" value="1"/>
</dbReference>
<accession>A0ABP8M453</accession>
<dbReference type="PANTHER" id="PTHR39198">
    <property type="entry name" value="HYPOTHETICAL MEMBRANE PROTEIN, CONSERVED"/>
    <property type="match status" value="1"/>
</dbReference>
<keyword evidence="1" id="KW-1133">Transmembrane helix</keyword>
<dbReference type="Proteomes" id="UP001501508">
    <property type="component" value="Unassembled WGS sequence"/>
</dbReference>
<organism evidence="3 4">
    <name type="scientific">Ravibacter arvi</name>
    <dbReference type="NCBI Taxonomy" id="2051041"/>
    <lineage>
        <taxon>Bacteria</taxon>
        <taxon>Pseudomonadati</taxon>
        <taxon>Bacteroidota</taxon>
        <taxon>Cytophagia</taxon>
        <taxon>Cytophagales</taxon>
        <taxon>Spirosomataceae</taxon>
        <taxon>Ravibacter</taxon>
    </lineage>
</organism>
<keyword evidence="1" id="KW-0472">Membrane</keyword>
<comment type="caution">
    <text evidence="3">The sequence shown here is derived from an EMBL/GenBank/DDBJ whole genome shotgun (WGS) entry which is preliminary data.</text>
</comment>
<evidence type="ECO:0000313" key="4">
    <source>
        <dbReference type="Proteomes" id="UP001501508"/>
    </source>
</evidence>
<dbReference type="InterPro" id="IPR018905">
    <property type="entry name" value="A-galactase_NEW3"/>
</dbReference>
<feature type="domain" description="Alpha-galactosidase NEW3" evidence="2">
    <location>
        <begin position="145"/>
        <end position="219"/>
    </location>
</feature>
<dbReference type="Pfam" id="PF10633">
    <property type="entry name" value="NPCBM_assoc"/>
    <property type="match status" value="1"/>
</dbReference>
<dbReference type="Gene3D" id="2.60.40.10">
    <property type="entry name" value="Immunoglobulins"/>
    <property type="match status" value="1"/>
</dbReference>
<keyword evidence="1" id="KW-0812">Transmembrane</keyword>